<accession>A0ABV0KI26</accession>
<evidence type="ECO:0000313" key="2">
    <source>
        <dbReference type="EMBL" id="MEP1058897.1"/>
    </source>
</evidence>
<keyword evidence="1" id="KW-1133">Transmembrane helix</keyword>
<dbReference type="RefSeq" id="WP_199322215.1">
    <property type="nucleotide sequence ID" value="NZ_JAMPLM010000007.1"/>
</dbReference>
<protein>
    <recommendedName>
        <fullName evidence="4">Peptidase C-terminal archaeal/bacterial domain-containing protein</fullName>
    </recommendedName>
</protein>
<sequence>MNADVKAIRRRHDTRAMMVIGSHERSQIESAASGHTQHPLRKGEEDMARRLQWSVWLVSLAVLSALPAFGQANFGSLTLSAEKQSGSLTGTTGGTTSLPAIISNRDRNNNRCRGFGDPTPDHILTLQQNVSSLRLRVNSGGSDTTLVVQGPQGSVRCSDDSKAGKDASLADTDWQAGTYKVWIGSGTPGVRRDYTLYVRQ</sequence>
<keyword evidence="1" id="KW-0472">Membrane</keyword>
<reference evidence="2 3" key="1">
    <citation type="submission" date="2022-04" db="EMBL/GenBank/DDBJ databases">
        <title>Positive selection, recombination, and allopatry shape intraspecific diversity of widespread and dominant cyanobacteria.</title>
        <authorList>
            <person name="Wei J."/>
            <person name="Shu W."/>
            <person name="Hu C."/>
        </authorList>
    </citation>
    <scope>NUCLEOTIDE SEQUENCE [LARGE SCALE GENOMIC DNA]</scope>
    <source>
        <strain evidence="2 3">AS-A4</strain>
    </source>
</reference>
<name>A0ABV0KI26_9CYAN</name>
<gene>
    <name evidence="2" type="ORF">NDI38_10655</name>
</gene>
<keyword evidence="1" id="KW-0812">Transmembrane</keyword>
<feature type="transmembrane region" description="Helical" evidence="1">
    <location>
        <begin position="51"/>
        <end position="70"/>
    </location>
</feature>
<proteinExistence type="predicted"/>
<comment type="caution">
    <text evidence="2">The sequence shown here is derived from an EMBL/GenBank/DDBJ whole genome shotgun (WGS) entry which is preliminary data.</text>
</comment>
<evidence type="ECO:0000313" key="3">
    <source>
        <dbReference type="Proteomes" id="UP001476950"/>
    </source>
</evidence>
<evidence type="ECO:0000256" key="1">
    <source>
        <dbReference type="SAM" id="Phobius"/>
    </source>
</evidence>
<keyword evidence="3" id="KW-1185">Reference proteome</keyword>
<dbReference type="EMBL" id="JAMPLM010000007">
    <property type="protein sequence ID" value="MEP1058897.1"/>
    <property type="molecule type" value="Genomic_DNA"/>
</dbReference>
<dbReference type="Proteomes" id="UP001476950">
    <property type="component" value="Unassembled WGS sequence"/>
</dbReference>
<organism evidence="2 3">
    <name type="scientific">Stenomitos frigidus AS-A4</name>
    <dbReference type="NCBI Taxonomy" id="2933935"/>
    <lineage>
        <taxon>Bacteria</taxon>
        <taxon>Bacillati</taxon>
        <taxon>Cyanobacteriota</taxon>
        <taxon>Cyanophyceae</taxon>
        <taxon>Leptolyngbyales</taxon>
        <taxon>Leptolyngbyaceae</taxon>
        <taxon>Stenomitos</taxon>
    </lineage>
</organism>
<evidence type="ECO:0008006" key="4">
    <source>
        <dbReference type="Google" id="ProtNLM"/>
    </source>
</evidence>